<evidence type="ECO:0000313" key="2">
    <source>
        <dbReference type="Proteomes" id="UP001163321"/>
    </source>
</evidence>
<sequence>MSSGTRVRYAAAASETLVVRIWRWVKKTLCTLIHFPVFQACVLRTERVTESMQSNGRGRRRAHRALPNGDGTVSRYGAALQSCVRLGAVSGTWHATNRVRY</sequence>
<gene>
    <name evidence="1" type="ORF">PsorP6_013783</name>
</gene>
<dbReference type="EMBL" id="CM047588">
    <property type="protein sequence ID" value="KAI9905635.1"/>
    <property type="molecule type" value="Genomic_DNA"/>
</dbReference>
<organism evidence="1 2">
    <name type="scientific">Peronosclerospora sorghi</name>
    <dbReference type="NCBI Taxonomy" id="230839"/>
    <lineage>
        <taxon>Eukaryota</taxon>
        <taxon>Sar</taxon>
        <taxon>Stramenopiles</taxon>
        <taxon>Oomycota</taxon>
        <taxon>Peronosporomycetes</taxon>
        <taxon>Peronosporales</taxon>
        <taxon>Peronosporaceae</taxon>
        <taxon>Peronosclerospora</taxon>
    </lineage>
</organism>
<comment type="caution">
    <text evidence="1">The sequence shown here is derived from an EMBL/GenBank/DDBJ whole genome shotgun (WGS) entry which is preliminary data.</text>
</comment>
<reference evidence="1 2" key="1">
    <citation type="journal article" date="2022" name="bioRxiv">
        <title>The genome of the oomycete Peronosclerospora sorghi, a cosmopolitan pathogen of maize and sorghum, is inflated with dispersed pseudogenes.</title>
        <authorList>
            <person name="Fletcher K."/>
            <person name="Martin F."/>
            <person name="Isakeit T."/>
            <person name="Cavanaugh K."/>
            <person name="Magill C."/>
            <person name="Michelmore R."/>
        </authorList>
    </citation>
    <scope>NUCLEOTIDE SEQUENCE [LARGE SCALE GENOMIC DNA]</scope>
    <source>
        <strain evidence="1">P6</strain>
    </source>
</reference>
<accession>A0ACC0VGL5</accession>
<evidence type="ECO:0000313" key="1">
    <source>
        <dbReference type="EMBL" id="KAI9905635.1"/>
    </source>
</evidence>
<dbReference type="Proteomes" id="UP001163321">
    <property type="component" value="Chromosome 9"/>
</dbReference>
<keyword evidence="2" id="KW-1185">Reference proteome</keyword>
<name>A0ACC0VGL5_9STRA</name>
<protein>
    <submittedName>
        <fullName evidence="1">Uncharacterized protein</fullName>
    </submittedName>
</protein>
<proteinExistence type="predicted"/>